<dbReference type="GO" id="GO:0008728">
    <property type="term" value="F:GTP diphosphokinase activity"/>
    <property type="evidence" value="ECO:0007669"/>
    <property type="project" value="UniProtKB-EC"/>
</dbReference>
<feature type="domain" description="ACT" evidence="6">
    <location>
        <begin position="708"/>
        <end position="780"/>
    </location>
</feature>
<dbReference type="InterPro" id="IPR004811">
    <property type="entry name" value="RelA/Spo_fam"/>
</dbReference>
<feature type="domain" description="TGS" evidence="8">
    <location>
        <begin position="442"/>
        <end position="503"/>
    </location>
</feature>
<dbReference type="FunFam" id="3.10.20.30:FF:000002">
    <property type="entry name" value="GTP pyrophosphokinase (RelA/SpoT)"/>
    <property type="match status" value="1"/>
</dbReference>
<proteinExistence type="inferred from homology"/>
<name>A0A173RC04_9FIRM</name>
<comment type="catalytic activity">
    <reaction evidence="3">
        <text>GTP + ATP = guanosine 3'-diphosphate 5'-triphosphate + AMP</text>
        <dbReference type="Rhea" id="RHEA:22088"/>
        <dbReference type="ChEBI" id="CHEBI:30616"/>
        <dbReference type="ChEBI" id="CHEBI:37565"/>
        <dbReference type="ChEBI" id="CHEBI:142410"/>
        <dbReference type="ChEBI" id="CHEBI:456215"/>
        <dbReference type="EC" id="2.7.6.5"/>
    </reaction>
</comment>
<keyword evidence="9" id="KW-0418">Kinase</keyword>
<dbReference type="Pfam" id="PF02824">
    <property type="entry name" value="TGS"/>
    <property type="match status" value="1"/>
</dbReference>
<evidence type="ECO:0000256" key="2">
    <source>
        <dbReference type="ARBA" id="ARBA00013251"/>
    </source>
</evidence>
<dbReference type="EC" id="2.7.6.5" evidence="2"/>
<dbReference type="CDD" id="cd00077">
    <property type="entry name" value="HDc"/>
    <property type="match status" value="1"/>
</dbReference>
<dbReference type="InterPro" id="IPR045865">
    <property type="entry name" value="ACT-like_dom_sf"/>
</dbReference>
<dbReference type="InterPro" id="IPR006674">
    <property type="entry name" value="HD_domain"/>
</dbReference>
<dbReference type="Gene3D" id="1.10.3210.10">
    <property type="entry name" value="Hypothetical protein af1432"/>
    <property type="match status" value="1"/>
</dbReference>
<dbReference type="SMART" id="SM00471">
    <property type="entry name" value="HDc"/>
    <property type="match status" value="1"/>
</dbReference>
<evidence type="ECO:0000259" key="6">
    <source>
        <dbReference type="PROSITE" id="PS51671"/>
    </source>
</evidence>
<evidence type="ECO:0000256" key="5">
    <source>
        <dbReference type="SAM" id="MobiDB-lite"/>
    </source>
</evidence>
<comment type="pathway">
    <text evidence="1">Purine metabolism; ppGpp biosynthesis; ppGpp from GTP: step 1/2.</text>
</comment>
<dbReference type="Pfam" id="PF19296">
    <property type="entry name" value="RelA_AH_RIS"/>
    <property type="match status" value="1"/>
</dbReference>
<dbReference type="InterPro" id="IPR004095">
    <property type="entry name" value="TGS"/>
</dbReference>
<dbReference type="Proteomes" id="UP000095649">
    <property type="component" value="Unassembled WGS sequence"/>
</dbReference>
<dbReference type="PROSITE" id="PS51831">
    <property type="entry name" value="HD"/>
    <property type="match status" value="1"/>
</dbReference>
<dbReference type="Gene3D" id="3.30.460.10">
    <property type="entry name" value="Beta Polymerase, domain 2"/>
    <property type="match status" value="1"/>
</dbReference>
<dbReference type="UniPathway" id="UPA00908">
    <property type="reaction ID" value="UER00884"/>
</dbReference>
<dbReference type="InterPro" id="IPR045600">
    <property type="entry name" value="RelA/SpoT_AH_RIS"/>
</dbReference>
<dbReference type="SUPFAM" id="SSF81271">
    <property type="entry name" value="TGS-like"/>
    <property type="match status" value="1"/>
</dbReference>
<reference evidence="9 10" key="1">
    <citation type="submission" date="2015-09" db="EMBL/GenBank/DDBJ databases">
        <authorList>
            <consortium name="Pathogen Informatics"/>
        </authorList>
    </citation>
    <scope>NUCLEOTIDE SEQUENCE [LARGE SCALE GENOMIC DNA]</scope>
    <source>
        <strain evidence="9 10">2789STDY5834970</strain>
    </source>
</reference>
<keyword evidence="9" id="KW-0808">Transferase</keyword>
<dbReference type="InterPro" id="IPR002912">
    <property type="entry name" value="ACT_dom"/>
</dbReference>
<dbReference type="PANTHER" id="PTHR21262">
    <property type="entry name" value="GUANOSINE-3',5'-BIS DIPHOSPHATE 3'-PYROPHOSPHOHYDROLASE"/>
    <property type="match status" value="1"/>
</dbReference>
<protein>
    <recommendedName>
        <fullName evidence="2">GTP diphosphokinase</fullName>
        <ecNumber evidence="2">2.7.6.5</ecNumber>
    </recommendedName>
</protein>
<dbReference type="NCBIfam" id="TIGR00691">
    <property type="entry name" value="spoT_relA"/>
    <property type="match status" value="1"/>
</dbReference>
<evidence type="ECO:0000313" key="10">
    <source>
        <dbReference type="Proteomes" id="UP000095649"/>
    </source>
</evidence>
<dbReference type="SUPFAM" id="SSF109604">
    <property type="entry name" value="HD-domain/PDEase-like"/>
    <property type="match status" value="1"/>
</dbReference>
<dbReference type="GO" id="GO:0015970">
    <property type="term" value="P:guanosine tetraphosphate biosynthetic process"/>
    <property type="evidence" value="ECO:0007669"/>
    <property type="project" value="UniProtKB-UniPathway"/>
</dbReference>
<organism evidence="9 10">
    <name type="scientific">Faecalibacterium prausnitzii</name>
    <dbReference type="NCBI Taxonomy" id="853"/>
    <lineage>
        <taxon>Bacteria</taxon>
        <taxon>Bacillati</taxon>
        <taxon>Bacillota</taxon>
        <taxon>Clostridia</taxon>
        <taxon>Eubacteriales</taxon>
        <taxon>Oscillospiraceae</taxon>
        <taxon>Faecalibacterium</taxon>
    </lineage>
</organism>
<dbReference type="Pfam" id="PF04607">
    <property type="entry name" value="RelA_SpoT"/>
    <property type="match status" value="1"/>
</dbReference>
<evidence type="ECO:0000256" key="3">
    <source>
        <dbReference type="ARBA" id="ARBA00048244"/>
    </source>
</evidence>
<feature type="domain" description="HD" evidence="7">
    <location>
        <begin position="103"/>
        <end position="202"/>
    </location>
</feature>
<evidence type="ECO:0000259" key="8">
    <source>
        <dbReference type="PROSITE" id="PS51880"/>
    </source>
</evidence>
<evidence type="ECO:0000313" key="9">
    <source>
        <dbReference type="EMBL" id="CUM75149.1"/>
    </source>
</evidence>
<dbReference type="CDD" id="cd01668">
    <property type="entry name" value="TGS_RSH"/>
    <property type="match status" value="1"/>
</dbReference>
<dbReference type="RefSeq" id="WP_055184831.1">
    <property type="nucleotide sequence ID" value="NZ_CYXN01000001.1"/>
</dbReference>
<dbReference type="SUPFAM" id="SSF55021">
    <property type="entry name" value="ACT-like"/>
    <property type="match status" value="1"/>
</dbReference>
<dbReference type="SUPFAM" id="SSF81301">
    <property type="entry name" value="Nucleotidyltransferase"/>
    <property type="match status" value="1"/>
</dbReference>
<dbReference type="FunFam" id="1.10.3210.10:FF:000001">
    <property type="entry name" value="GTP pyrophosphokinase RelA"/>
    <property type="match status" value="1"/>
</dbReference>
<dbReference type="Gene3D" id="3.30.70.260">
    <property type="match status" value="1"/>
</dbReference>
<feature type="region of interest" description="Disordered" evidence="5">
    <location>
        <begin position="1"/>
        <end position="21"/>
    </location>
</feature>
<dbReference type="PROSITE" id="PS51880">
    <property type="entry name" value="TGS"/>
    <property type="match status" value="1"/>
</dbReference>
<dbReference type="EMBL" id="CYXN01000001">
    <property type="protein sequence ID" value="CUM75149.1"/>
    <property type="molecule type" value="Genomic_DNA"/>
</dbReference>
<dbReference type="InterPro" id="IPR012675">
    <property type="entry name" value="Beta-grasp_dom_sf"/>
</dbReference>
<dbReference type="AlphaFoldDB" id="A0A173RC04"/>
<dbReference type="SMART" id="SM00954">
    <property type="entry name" value="RelA_SpoT"/>
    <property type="match status" value="1"/>
</dbReference>
<accession>A0A173RC04</accession>
<dbReference type="OrthoDB" id="9805041at2"/>
<dbReference type="InterPro" id="IPR033655">
    <property type="entry name" value="TGS_RelA/SpoT"/>
</dbReference>
<comment type="similarity">
    <text evidence="4">Belongs to the relA/spoT family.</text>
</comment>
<dbReference type="InterPro" id="IPR043519">
    <property type="entry name" value="NT_sf"/>
</dbReference>
<gene>
    <name evidence="9" type="primary">relA</name>
    <name evidence="9" type="ORF">ERS852582_00400</name>
</gene>
<dbReference type="FunFam" id="3.30.460.10:FF:000001">
    <property type="entry name" value="GTP pyrophosphokinase RelA"/>
    <property type="match status" value="1"/>
</dbReference>
<dbReference type="PROSITE" id="PS51671">
    <property type="entry name" value="ACT"/>
    <property type="match status" value="1"/>
</dbReference>
<dbReference type="Gene3D" id="3.10.20.30">
    <property type="match status" value="1"/>
</dbReference>
<dbReference type="CDD" id="cd05399">
    <property type="entry name" value="NT_Rel-Spo_like"/>
    <property type="match status" value="1"/>
</dbReference>
<dbReference type="InterPro" id="IPR003607">
    <property type="entry name" value="HD/PDEase_dom"/>
</dbReference>
<dbReference type="CDD" id="cd04876">
    <property type="entry name" value="ACT_RelA-SpoT"/>
    <property type="match status" value="1"/>
</dbReference>
<dbReference type="PANTHER" id="PTHR21262:SF31">
    <property type="entry name" value="GTP PYROPHOSPHOKINASE"/>
    <property type="match status" value="1"/>
</dbReference>
<dbReference type="GO" id="GO:0005886">
    <property type="term" value="C:plasma membrane"/>
    <property type="evidence" value="ECO:0007669"/>
    <property type="project" value="TreeGrafter"/>
</dbReference>
<dbReference type="Pfam" id="PF13291">
    <property type="entry name" value="ACT_4"/>
    <property type="match status" value="1"/>
</dbReference>
<evidence type="ECO:0000259" key="7">
    <source>
        <dbReference type="PROSITE" id="PS51831"/>
    </source>
</evidence>
<evidence type="ECO:0000256" key="1">
    <source>
        <dbReference type="ARBA" id="ARBA00004976"/>
    </source>
</evidence>
<dbReference type="Pfam" id="PF13328">
    <property type="entry name" value="HD_4"/>
    <property type="match status" value="1"/>
</dbReference>
<dbReference type="InterPro" id="IPR007685">
    <property type="entry name" value="RelA_SpoT"/>
</dbReference>
<comment type="function">
    <text evidence="4">In eubacteria ppGpp (guanosine 3'-diphosphate 5'-diphosphate) is a mediator of the stringent response that coordinates a variety of cellular activities in response to changes in nutritional abundance.</text>
</comment>
<sequence length="780" mass="87380">MPEGKKNTAPVPSPVRDEDGYSAKTHLHQPVQETATVAATALLADAPEGALPSEVRPEIVTWEKLCEAIQASGKAYNMEMIQKAYELANNAHNGVCRRSGEPYICHPLAVARLVLDLGMDSESIAAALLHDVVEDTPTTLDDLKAAFGEEVALLVDGVTKLTKIQFSNIEELQAENLRKMLLAMSRDVRVMIIKLCDRLHNMRTGDAWPEQKRRDKARETMEVYAPIANRLGILNVKEELEDRSLHYLDPVGYSEISRMLSERSGEEFLIKVSGVIERRLVESGIEGATIKRRVKSIYGIYRKTIMQNKSFDEIYDIYAVRVILDSLAECYSTLGLIHDMYHPLPNRFKDYISTPKPNGYQSLHTTVIGHEGIPFEVQIRTRKMDEQAEYGVAAHWKYKEGREGHDKLDDRLAWVSQLLENQRLSEDSGNLLHDLKSDLLPEEVFAFTPKGDVINLPTGATCIDFAYAIHSAVGNRMVGCKVNNRMVPIDHVVSTGEIIEVLLGPADKGPSRDWLKIVRTSEAKSKIRNWFKKMRREENIQQGRDALSKELRREMIIIPDDQLDAFIDGCSRRMRQNNAEELYAAIGYGGMTIANCLPKLKEEWQKLKAAEAEENKSVEDLPKVDLSRVHATDGVVVEGFDNTPIKFAKCCSPLPGDPIVGFITRGFGVSIHKQTCANAVASMKDPSNAPRWVKAYWADSVKDSYKAGLEIIALNRNELLQDVLSALADIRVPIYAMNARQVENNCAVVSLTIGINNTEHLNRVVARLSKVRDVLKVTRS</sequence>
<evidence type="ECO:0000256" key="4">
    <source>
        <dbReference type="RuleBase" id="RU003847"/>
    </source>
</evidence>
<dbReference type="InterPro" id="IPR012676">
    <property type="entry name" value="TGS-like"/>
</dbReference>
<dbReference type="GO" id="GO:0016301">
    <property type="term" value="F:kinase activity"/>
    <property type="evidence" value="ECO:0007669"/>
    <property type="project" value="UniProtKB-KW"/>
</dbReference>